<dbReference type="GO" id="GO:0032456">
    <property type="term" value="P:endocytic recycling"/>
    <property type="evidence" value="ECO:0007669"/>
    <property type="project" value="InterPro"/>
</dbReference>
<protein>
    <submittedName>
        <fullName evidence="7">Vacuolar protein sorting-associated protein 35 domain-containing protein</fullName>
    </submittedName>
</protein>
<evidence type="ECO:0000256" key="6">
    <source>
        <dbReference type="SAM" id="MobiDB-lite"/>
    </source>
</evidence>
<organism evidence="7 8">
    <name type="scientific">Ditylenchus destructor</name>
    <dbReference type="NCBI Taxonomy" id="166010"/>
    <lineage>
        <taxon>Eukaryota</taxon>
        <taxon>Metazoa</taxon>
        <taxon>Ecdysozoa</taxon>
        <taxon>Nematoda</taxon>
        <taxon>Chromadorea</taxon>
        <taxon>Rhabditida</taxon>
        <taxon>Tylenchina</taxon>
        <taxon>Tylenchomorpha</taxon>
        <taxon>Sphaerularioidea</taxon>
        <taxon>Anguinidae</taxon>
        <taxon>Anguininae</taxon>
        <taxon>Ditylenchus</taxon>
    </lineage>
</organism>
<evidence type="ECO:0000313" key="7">
    <source>
        <dbReference type="EMBL" id="KAI1709979.1"/>
    </source>
</evidence>
<dbReference type="GO" id="GO:0015031">
    <property type="term" value="P:protein transport"/>
    <property type="evidence" value="ECO:0007669"/>
    <property type="project" value="UniProtKB-KW"/>
</dbReference>
<dbReference type="PANTHER" id="PTHR13673">
    <property type="entry name" value="ESOPHAGEAL CANCER ASSOCIATED PROTEIN"/>
    <property type="match status" value="1"/>
</dbReference>
<sequence>MYLQNDHCFIPLSTPVFAHPLLKNARLTEPKTGTLPGDDSNSRTNGPSTSGAEPDLPGDVPKFLDPLGAFSSGDSNGKQSSLDHKLTNGASRRPEEQTDGLESLTGALDNTLKSSPDEAIIDLDVDLLGFRPWRELRHQILQHFITKDQLTLETSFLSTKGQQPFQEKKRALNSDVPRTLIKFYDLTPEMFVRKLGDLKTILCQKWKQEKRIECIKLITEVARMLSSASVAHFYPAQFVYVTDLLDFFGNLVYERLLQRAKKERIDAGLPPLPSKFFIHDVLEKTRITARNWFGKVSEIRELIPRIYVECALLRCMNFMDQSAINANVMKLCALAKSVQHPLISSYARCYICRVAMRLNAADRAPHWKCLNDWMQTYSQQPTSLLWAALQYVIQCVSYNAVTYDDLSPLWEYCRLPQKRSLILCSMLNGVPPVYLTAHALEASRLVTGSEHVTGEEIAALGCNLLRTEVSESVRKPLLKSMWKCIARLSSVKSYVKCCDVWIEFVAKYFTTNELQIILENVIKKLMPEKKYEYYYESLLSMLRKMLANVSDVSEILTMEIFPQFIDIFRDENSKRTSTSLVLNALVNRHSTATFSDFSLAFQVMDVCKRISETVSVLTPEVELESVSTLIQAAMDRFDLAADPEQALSFYVSFRASMLNNDSAQKYVILRIMSLALHVARSIKFSTSRSSFLQACIANLFITIPSLPNPAERLTLSIQSARVALASLAYLQVDAFVRLCLEIFSELPIGSVQQFYSEGTYFVSLITSVPSADGRSPLKTLCKFLDIIRRYQWPVMHPNKAHLLLDCLQCSFIISRTQIAGQFDDQMSEFGQLCYERADEIVMEIKPFVETETLDRLNVCMRLVEIISFYAQQEFLSDTVQSIAKDSFRLCKRSSAMSNRIKMLKANSQI</sequence>
<dbReference type="GO" id="GO:0005768">
    <property type="term" value="C:endosome"/>
    <property type="evidence" value="ECO:0007669"/>
    <property type="project" value="UniProtKB-SubCell"/>
</dbReference>
<feature type="compositionally biased region" description="Basic and acidic residues" evidence="6">
    <location>
        <begin position="81"/>
        <end position="96"/>
    </location>
</feature>
<accession>A0AAD4N1S2</accession>
<dbReference type="Proteomes" id="UP001201812">
    <property type="component" value="Unassembled WGS sequence"/>
</dbReference>
<keyword evidence="5" id="KW-0653">Protein transport</keyword>
<dbReference type="InterPro" id="IPR029705">
    <property type="entry name" value="VPS35L"/>
</dbReference>
<evidence type="ECO:0000256" key="1">
    <source>
        <dbReference type="ARBA" id="ARBA00004177"/>
    </source>
</evidence>
<feature type="compositionally biased region" description="Polar residues" evidence="6">
    <location>
        <begin position="42"/>
        <end position="51"/>
    </location>
</feature>
<keyword evidence="8" id="KW-1185">Reference proteome</keyword>
<comment type="similarity">
    <text evidence="2">Belongs to the VPS35L family.</text>
</comment>
<gene>
    <name evidence="7" type="ORF">DdX_10991</name>
</gene>
<evidence type="ECO:0000313" key="8">
    <source>
        <dbReference type="Proteomes" id="UP001201812"/>
    </source>
</evidence>
<name>A0AAD4N1S2_9BILA</name>
<proteinExistence type="inferred from homology"/>
<comment type="caution">
    <text evidence="7">The sequence shown here is derived from an EMBL/GenBank/DDBJ whole genome shotgun (WGS) entry which is preliminary data.</text>
</comment>
<evidence type="ECO:0000256" key="4">
    <source>
        <dbReference type="ARBA" id="ARBA00022753"/>
    </source>
</evidence>
<feature type="region of interest" description="Disordered" evidence="6">
    <location>
        <begin position="28"/>
        <end position="100"/>
    </location>
</feature>
<dbReference type="AlphaFoldDB" id="A0AAD4N1S2"/>
<keyword evidence="3" id="KW-0813">Transport</keyword>
<evidence type="ECO:0000256" key="2">
    <source>
        <dbReference type="ARBA" id="ARBA00010704"/>
    </source>
</evidence>
<reference evidence="7" key="1">
    <citation type="submission" date="2022-01" db="EMBL/GenBank/DDBJ databases">
        <title>Genome Sequence Resource for Two Populations of Ditylenchus destructor, the Migratory Endoparasitic Phytonematode.</title>
        <authorList>
            <person name="Zhang H."/>
            <person name="Lin R."/>
            <person name="Xie B."/>
        </authorList>
    </citation>
    <scope>NUCLEOTIDE SEQUENCE</scope>
    <source>
        <strain evidence="7">BazhouSP</strain>
    </source>
</reference>
<dbReference type="PANTHER" id="PTHR13673:SF0">
    <property type="entry name" value="VPS35 ENDOSOMAL PROTEIN-SORTING FACTOR-LIKE"/>
    <property type="match status" value="1"/>
</dbReference>
<comment type="subcellular location">
    <subcellularLocation>
        <location evidence="1">Endosome</location>
    </subcellularLocation>
</comment>
<dbReference type="EMBL" id="JAKKPZ010000028">
    <property type="protein sequence ID" value="KAI1709979.1"/>
    <property type="molecule type" value="Genomic_DNA"/>
</dbReference>
<evidence type="ECO:0000256" key="5">
    <source>
        <dbReference type="ARBA" id="ARBA00022927"/>
    </source>
</evidence>
<evidence type="ECO:0000256" key="3">
    <source>
        <dbReference type="ARBA" id="ARBA00022448"/>
    </source>
</evidence>
<keyword evidence="4" id="KW-0967">Endosome</keyword>